<dbReference type="SUPFAM" id="SSF52980">
    <property type="entry name" value="Restriction endonuclease-like"/>
    <property type="match status" value="1"/>
</dbReference>
<dbReference type="GO" id="GO:0005524">
    <property type="term" value="F:ATP binding"/>
    <property type="evidence" value="ECO:0007669"/>
    <property type="project" value="UniProtKB-KW"/>
</dbReference>
<dbReference type="Gene3D" id="3.40.50.300">
    <property type="entry name" value="P-loop containing nucleotide triphosphate hydrolases"/>
    <property type="match status" value="2"/>
</dbReference>
<keyword evidence="7" id="KW-0067">ATP-binding</keyword>
<accession>A0A4R9LW89</accession>
<name>A0A4R9LW89_9LEPT</name>
<gene>
    <name evidence="10" type="ORF">EHS15_18565</name>
</gene>
<evidence type="ECO:0000256" key="6">
    <source>
        <dbReference type="ARBA" id="ARBA00022839"/>
    </source>
</evidence>
<keyword evidence="2" id="KW-0547">Nucleotide-binding</keyword>
<comment type="caution">
    <text evidence="10">The sequence shown here is derived from an EMBL/GenBank/DDBJ whole genome shotgun (WGS) entry which is preliminary data.</text>
</comment>
<dbReference type="Gene3D" id="3.40.50.10930">
    <property type="match status" value="1"/>
</dbReference>
<dbReference type="InterPro" id="IPR027417">
    <property type="entry name" value="P-loop_NTPase"/>
</dbReference>
<dbReference type="GO" id="GO:0006281">
    <property type="term" value="P:DNA repair"/>
    <property type="evidence" value="ECO:0007669"/>
    <property type="project" value="UniProtKB-KW"/>
</dbReference>
<dbReference type="Proteomes" id="UP000298058">
    <property type="component" value="Unassembled WGS sequence"/>
</dbReference>
<dbReference type="PANTHER" id="PTHR30591:SF1">
    <property type="entry name" value="RECBCD ENZYME SUBUNIT RECC"/>
    <property type="match status" value="1"/>
</dbReference>
<keyword evidence="5" id="KW-0347">Helicase</keyword>
<dbReference type="GO" id="GO:0004527">
    <property type="term" value="F:exonuclease activity"/>
    <property type="evidence" value="ECO:0007669"/>
    <property type="project" value="UniProtKB-KW"/>
</dbReference>
<dbReference type="Gene3D" id="1.10.10.160">
    <property type="match status" value="1"/>
</dbReference>
<proteinExistence type="predicted"/>
<dbReference type="EMBL" id="RQHW01000079">
    <property type="protein sequence ID" value="TGN17177.1"/>
    <property type="molecule type" value="Genomic_DNA"/>
</dbReference>
<dbReference type="GO" id="GO:0006310">
    <property type="term" value="P:DNA recombination"/>
    <property type="evidence" value="ECO:0007669"/>
    <property type="project" value="TreeGrafter"/>
</dbReference>
<dbReference type="InterPro" id="IPR011335">
    <property type="entry name" value="Restrct_endonuc-II-like"/>
</dbReference>
<evidence type="ECO:0000313" key="11">
    <source>
        <dbReference type="Proteomes" id="UP000298058"/>
    </source>
</evidence>
<evidence type="ECO:0000256" key="1">
    <source>
        <dbReference type="ARBA" id="ARBA00022722"/>
    </source>
</evidence>
<evidence type="ECO:0000256" key="2">
    <source>
        <dbReference type="ARBA" id="ARBA00022741"/>
    </source>
</evidence>
<keyword evidence="4" id="KW-0378">Hydrolase</keyword>
<evidence type="ECO:0000256" key="5">
    <source>
        <dbReference type="ARBA" id="ARBA00022806"/>
    </source>
</evidence>
<organism evidence="10 11">
    <name type="scientific">Leptospira idonii</name>
    <dbReference type="NCBI Taxonomy" id="1193500"/>
    <lineage>
        <taxon>Bacteria</taxon>
        <taxon>Pseudomonadati</taxon>
        <taxon>Spirochaetota</taxon>
        <taxon>Spirochaetia</taxon>
        <taxon>Leptospirales</taxon>
        <taxon>Leptospiraceae</taxon>
        <taxon>Leptospira</taxon>
    </lineage>
</organism>
<reference evidence="10" key="1">
    <citation type="journal article" date="2019" name="PLoS Negl. Trop. Dis.">
        <title>Revisiting the worldwide diversity of Leptospira species in the environment.</title>
        <authorList>
            <person name="Vincent A.T."/>
            <person name="Schiettekatte O."/>
            <person name="Bourhy P."/>
            <person name="Veyrier F.J."/>
            <person name="Picardeau M."/>
        </authorList>
    </citation>
    <scope>NUCLEOTIDE SEQUENCE [LARGE SCALE GENOMIC DNA]</scope>
    <source>
        <strain evidence="10">201300427</strain>
    </source>
</reference>
<evidence type="ECO:0000256" key="4">
    <source>
        <dbReference type="ARBA" id="ARBA00022801"/>
    </source>
</evidence>
<dbReference type="PANTHER" id="PTHR30591">
    <property type="entry name" value="RECBCD ENZYME SUBUNIT RECC"/>
    <property type="match status" value="1"/>
</dbReference>
<dbReference type="OrthoDB" id="9762834at2"/>
<dbReference type="AlphaFoldDB" id="A0A4R9LW89"/>
<evidence type="ECO:0000256" key="3">
    <source>
        <dbReference type="ARBA" id="ARBA00022763"/>
    </source>
</evidence>
<evidence type="ECO:0000256" key="8">
    <source>
        <dbReference type="ARBA" id="ARBA00023125"/>
    </source>
</evidence>
<keyword evidence="1" id="KW-0540">Nuclease</keyword>
<keyword evidence="6 10" id="KW-0269">Exonuclease</keyword>
<dbReference type="GO" id="GO:0140097">
    <property type="term" value="F:catalytic activity, acting on DNA"/>
    <property type="evidence" value="ECO:0007669"/>
    <property type="project" value="UniProtKB-ARBA"/>
</dbReference>
<evidence type="ECO:0000256" key="7">
    <source>
        <dbReference type="ARBA" id="ARBA00022840"/>
    </source>
</evidence>
<dbReference type="SUPFAM" id="SSF52540">
    <property type="entry name" value="P-loop containing nucleoside triphosphate hydrolases"/>
    <property type="match status" value="2"/>
</dbReference>
<sequence length="1133" mass="131409">MAFYHYTSLSLADLSSLLSKRIWEEKKKSPLAAPIVIIPNLNMRKWLDLHLAKISGLSTHIEYQFLEKFFERYYIERSGRAYNPGESYFSSYANGQRKIISYLLAEENKKELFDLSSYLTNMARVFSYSTKLTSLFKDYELNRSAWIEVWAKEKSISVPRISKKQSLLPGNTFNAILQKKIYQEVILDGTSSIPFFLQQRSSKPSSVRETAIHLFCLSNLADTYLGLLESLSVQDGISVFFYQFHNGSDRMDAGQSDKIVRWSKPQIEIASRIRNIKTAKWESIPVEKTFPKGLKLLRDSLSGIGSSVSDSLNGNYATEDGSVRFWNAPSVYREMEAVANDILFKMKNDSSLSYLDFAILLTDVNSYRSSVEWVFDGGILLQVEGSEIPVRKKIPYSLTDIKSNESSYLYRGLADLWEICSGRGMRKENLLFLLRNPLLLSRFEIDEETLIRLEDLIETLGVRYEEEGRDKEAYQISDGLKRARLSTVLDSDSAWAKWKKALVVLESSQDPVLLTSVVESLFQVRSYVIRSFRSGNWEKEMFSQLRTLLESVFDLSDQFPGESFLFQNWLETISDWEGLQLTKDHDGIEILKLLTEQSFEKIPFRKGEYLTGGVTISLLQPMRPIPFKHVYILGLGESKFPGSVDRSSLNLRTGAPENWDLNRREIQESLLWESVHSAQESITFSYVGKNIQEDKTFEPCSSLFEIMDSLHISTALEIPLHPYSEEYIHEEEDLRLGKLSFDFSRVWVNGDSSSHSLLSRFQDPKELEKLKASEPPSSVDLKELSRFLSDPLDTYLKKRMKMYALSDEEVEEEGEFFDLPAYAESRILKEVHSSIFPDLVSDERWDWSEKKLISVIGEILEKEKAEAKFPGSVFFKVKEKELLRYSVLASEILSDWKERFQGGTFYRHLSLGDTGLSESVCKKLPSLSLDLTNGSRLEIVGEWENVIEKDGVLYWLSSKSWETEPTYDGYKHYKDYWEKMSFPFLSLIAVSSQEESSLEMFNLKSRPKQDEDEIKNNSYVLKYKKDKKQAYREYLTSLAELYLQEDPVFFPRYAFLQYYQNEMFEKVGKKRTFVREKYEDEAAWKRFLKDEADFISSRLSDTVRLYPGTESLILKTSIRYAEKFYQPFLDWKL</sequence>
<keyword evidence="3" id="KW-0227">DNA damage</keyword>
<evidence type="ECO:0000313" key="10">
    <source>
        <dbReference type="EMBL" id="TGN17177.1"/>
    </source>
</evidence>
<keyword evidence="9" id="KW-0234">DNA repair</keyword>
<dbReference type="InterPro" id="IPR013986">
    <property type="entry name" value="DExx_box_DNA_helicase_dom_sf"/>
</dbReference>
<protein>
    <submittedName>
        <fullName evidence="10">Exonuclease V subunit gamma</fullName>
    </submittedName>
</protein>
<dbReference type="GO" id="GO:0004386">
    <property type="term" value="F:helicase activity"/>
    <property type="evidence" value="ECO:0007669"/>
    <property type="project" value="UniProtKB-KW"/>
</dbReference>
<keyword evidence="8" id="KW-0238">DNA-binding</keyword>
<dbReference type="Pfam" id="PF04257">
    <property type="entry name" value="Exonuc_V_gamma"/>
    <property type="match status" value="1"/>
</dbReference>
<keyword evidence="11" id="KW-1185">Reference proteome</keyword>
<dbReference type="GO" id="GO:0003677">
    <property type="term" value="F:DNA binding"/>
    <property type="evidence" value="ECO:0007669"/>
    <property type="project" value="UniProtKB-KW"/>
</dbReference>
<dbReference type="RefSeq" id="WP_135762084.1">
    <property type="nucleotide sequence ID" value="NZ_RQHW01000079.1"/>
</dbReference>
<evidence type="ECO:0000256" key="9">
    <source>
        <dbReference type="ARBA" id="ARBA00023204"/>
    </source>
</evidence>